<feature type="domain" description="SnoaL-like" evidence="1">
    <location>
        <begin position="13"/>
        <end position="96"/>
    </location>
</feature>
<dbReference type="EMBL" id="WVRA01000003">
    <property type="protein sequence ID" value="NOE18691.1"/>
    <property type="molecule type" value="Genomic_DNA"/>
</dbReference>
<dbReference type="Gene3D" id="3.10.450.50">
    <property type="match status" value="1"/>
</dbReference>
<dbReference type="Proteomes" id="UP000597886">
    <property type="component" value="Unassembled WGS sequence"/>
</dbReference>
<dbReference type="SUPFAM" id="SSF54427">
    <property type="entry name" value="NTF2-like"/>
    <property type="match status" value="1"/>
</dbReference>
<proteinExistence type="predicted"/>
<organism evidence="2 3">
    <name type="scientific">Ruegeria atlantica</name>
    <dbReference type="NCBI Taxonomy" id="81569"/>
    <lineage>
        <taxon>Bacteria</taxon>
        <taxon>Pseudomonadati</taxon>
        <taxon>Pseudomonadota</taxon>
        <taxon>Alphaproteobacteria</taxon>
        <taxon>Rhodobacterales</taxon>
        <taxon>Roseobacteraceae</taxon>
        <taxon>Ruegeria</taxon>
    </lineage>
</organism>
<evidence type="ECO:0000313" key="3">
    <source>
        <dbReference type="Proteomes" id="UP000597886"/>
    </source>
</evidence>
<protein>
    <recommendedName>
        <fullName evidence="1">SnoaL-like domain-containing protein</fullName>
    </recommendedName>
</protein>
<evidence type="ECO:0000259" key="1">
    <source>
        <dbReference type="Pfam" id="PF12680"/>
    </source>
</evidence>
<comment type="caution">
    <text evidence="2">The sequence shown here is derived from an EMBL/GenBank/DDBJ whole genome shotgun (WGS) entry which is preliminary data.</text>
</comment>
<dbReference type="AlphaFoldDB" id="A0AA90YTG7"/>
<dbReference type="InterPro" id="IPR032710">
    <property type="entry name" value="NTF2-like_dom_sf"/>
</dbReference>
<sequence length="118" mass="12916">MTAVDVFQKLFDAYVGCYRSRNAAGCASFFTEDAELYSPFGPAAKGRTAIETIHSEWLEEGGEDKVIEVVQAGIDGQIGWCLATFREGTTDDGTSLNVLYRQPDGGWPIRQCSLNETP</sequence>
<name>A0AA90YTG7_9RHOB</name>
<dbReference type="RefSeq" id="WP_171330081.1">
    <property type="nucleotide sequence ID" value="NZ_WVRA01000003.1"/>
</dbReference>
<dbReference type="InterPro" id="IPR037401">
    <property type="entry name" value="SnoaL-like"/>
</dbReference>
<gene>
    <name evidence="2" type="ORF">GS634_11235</name>
</gene>
<reference evidence="2" key="1">
    <citation type="submission" date="2019-12" db="EMBL/GenBank/DDBJ databases">
        <title>Ruegeria JWLKs population differentiation of coral mucus and skeleton niches.</title>
        <authorList>
            <person name="Luo D."/>
        </authorList>
    </citation>
    <scope>NUCLEOTIDE SEQUENCE</scope>
    <source>
        <strain evidence="2">HKCCD6181</strain>
    </source>
</reference>
<evidence type="ECO:0000313" key="2">
    <source>
        <dbReference type="EMBL" id="NOE18691.1"/>
    </source>
</evidence>
<dbReference type="Pfam" id="PF12680">
    <property type="entry name" value="SnoaL_2"/>
    <property type="match status" value="1"/>
</dbReference>
<accession>A0AA90YTG7</accession>